<evidence type="ECO:0000256" key="5">
    <source>
        <dbReference type="PROSITE-ProRule" id="PRU01240"/>
    </source>
</evidence>
<evidence type="ECO:0000256" key="6">
    <source>
        <dbReference type="SAM" id="MobiDB-lite"/>
    </source>
</evidence>
<evidence type="ECO:0000256" key="3">
    <source>
        <dbReference type="ARBA" id="ARBA00022801"/>
    </source>
</evidence>
<dbReference type="SUPFAM" id="SSF54897">
    <property type="entry name" value="Protease propeptides/inhibitors"/>
    <property type="match status" value="1"/>
</dbReference>
<dbReference type="PROSITE" id="PS00137">
    <property type="entry name" value="SUBTILASE_HIS"/>
    <property type="match status" value="1"/>
</dbReference>
<evidence type="ECO:0000259" key="8">
    <source>
        <dbReference type="Pfam" id="PF00082"/>
    </source>
</evidence>
<reference evidence="10 11" key="1">
    <citation type="submission" date="2020-12" db="EMBL/GenBank/DDBJ databases">
        <title>Streptomyces typhae sp. nov., a novel endophytic actinomycete isolated from the root of cattail pollen (Typha angustifolia L.).</title>
        <authorList>
            <person name="Peng C."/>
            <person name="Liu C."/>
        </authorList>
    </citation>
    <scope>NUCLEOTIDE SEQUENCE [LARGE SCALE GENOMIC DNA]</scope>
    <source>
        <strain evidence="10 11">JCM 4753</strain>
    </source>
</reference>
<dbReference type="InterPro" id="IPR034193">
    <property type="entry name" value="PCSK9_ProteinaseK-like"/>
</dbReference>
<dbReference type="Gene3D" id="3.40.50.200">
    <property type="entry name" value="Peptidase S8/S53 domain"/>
    <property type="match status" value="1"/>
</dbReference>
<dbReference type="InterPro" id="IPR036852">
    <property type="entry name" value="Peptidase_S8/S53_dom_sf"/>
</dbReference>
<dbReference type="InterPro" id="IPR023827">
    <property type="entry name" value="Peptidase_S8_Asp-AS"/>
</dbReference>
<keyword evidence="3 5" id="KW-0378">Hydrolase</keyword>
<dbReference type="Proteomes" id="UP000634780">
    <property type="component" value="Unassembled WGS sequence"/>
</dbReference>
<evidence type="ECO:0000256" key="7">
    <source>
        <dbReference type="SAM" id="SignalP"/>
    </source>
</evidence>
<dbReference type="PROSITE" id="PS51892">
    <property type="entry name" value="SUBTILASE"/>
    <property type="match status" value="1"/>
</dbReference>
<dbReference type="InterPro" id="IPR000209">
    <property type="entry name" value="Peptidase_S8/S53_dom"/>
</dbReference>
<gene>
    <name evidence="10" type="ORF">JGB26_37560</name>
</gene>
<dbReference type="EMBL" id="JAEKOZ010000042">
    <property type="protein sequence ID" value="MBJ3812714.1"/>
    <property type="molecule type" value="Genomic_DNA"/>
</dbReference>
<dbReference type="PROSITE" id="PS00136">
    <property type="entry name" value="SUBTILASE_ASP"/>
    <property type="match status" value="1"/>
</dbReference>
<feature type="chain" id="PRO_5045441946" evidence="7">
    <location>
        <begin position="31"/>
        <end position="457"/>
    </location>
</feature>
<dbReference type="PANTHER" id="PTHR43806:SF11">
    <property type="entry name" value="CEREVISIN-RELATED"/>
    <property type="match status" value="1"/>
</dbReference>
<evidence type="ECO:0000313" key="11">
    <source>
        <dbReference type="Proteomes" id="UP000634780"/>
    </source>
</evidence>
<proteinExistence type="inferred from homology"/>
<dbReference type="InterPro" id="IPR015500">
    <property type="entry name" value="Peptidase_S8_subtilisin-rel"/>
</dbReference>
<evidence type="ECO:0000256" key="2">
    <source>
        <dbReference type="ARBA" id="ARBA00022670"/>
    </source>
</evidence>
<sequence>MSLCRRPAVLVLPGVLLAAGLQFGAGPAAAQHTSAAPAAPADQTAPEGKLRLAGAGETAVPNGWIVVLRGAAGAAPATGSTASATSADVSAVARDLVGTADGARVGHVYRAALHGFSARMTPAQAARTAADPRVASVRQDTRVRIDAAPAHPAPAHPAPARPAPARPAPAPPVAADQTQLNAPWGLDRIDQRHLPLTTRYMYRTTAPDVSVYVIDTGLRTTHTEFGGRASVGTDIVGDGQNGNDCNGHGTHVGGIAAGTTYGVAKQAKLVAVRVLNCQGSGTTSGVVAGVDWVTAKAARPAVANMSLGGGISDILDRAVRNSIASGVTYAVSAGSAGQPGGACSTSPARVPEAITVAGSDRTDRVMSSSNTGKCVSLFAPGAQIPSAWKDTDTATATLSGTSMATAHATGAAALHLGFRPGDTQAQVKKGLVDNATTGVLHPAPVVPDKLLYTLYLP</sequence>
<comment type="caution">
    <text evidence="10">The sequence shown here is derived from an EMBL/GenBank/DDBJ whole genome shotgun (WGS) entry which is preliminary data.</text>
</comment>
<keyword evidence="4 5" id="KW-0720">Serine protease</keyword>
<accession>A0ABS0XHL0</accession>
<organism evidence="10 11">
    <name type="scientific">Streptomyces flavofungini</name>
    <dbReference type="NCBI Taxonomy" id="68200"/>
    <lineage>
        <taxon>Bacteria</taxon>
        <taxon>Bacillati</taxon>
        <taxon>Actinomycetota</taxon>
        <taxon>Actinomycetes</taxon>
        <taxon>Kitasatosporales</taxon>
        <taxon>Streptomycetaceae</taxon>
        <taxon>Streptomyces</taxon>
    </lineage>
</organism>
<dbReference type="InterPro" id="IPR022398">
    <property type="entry name" value="Peptidase_S8_His-AS"/>
</dbReference>
<keyword evidence="11" id="KW-1185">Reference proteome</keyword>
<evidence type="ECO:0000259" key="9">
    <source>
        <dbReference type="Pfam" id="PF05922"/>
    </source>
</evidence>
<dbReference type="Pfam" id="PF05922">
    <property type="entry name" value="Inhibitor_I9"/>
    <property type="match status" value="1"/>
</dbReference>
<feature type="signal peptide" evidence="7">
    <location>
        <begin position="1"/>
        <end position="30"/>
    </location>
</feature>
<feature type="compositionally biased region" description="Pro residues" evidence="6">
    <location>
        <begin position="151"/>
        <end position="172"/>
    </location>
</feature>
<dbReference type="CDD" id="cd04077">
    <property type="entry name" value="Peptidases_S8_PCSK9_ProteinaseK_like"/>
    <property type="match status" value="1"/>
</dbReference>
<evidence type="ECO:0000313" key="10">
    <source>
        <dbReference type="EMBL" id="MBJ3812714.1"/>
    </source>
</evidence>
<name>A0ABS0XHL0_9ACTN</name>
<keyword evidence="2 5" id="KW-0645">Protease</keyword>
<dbReference type="Gene3D" id="3.30.70.80">
    <property type="entry name" value="Peptidase S8 propeptide/proteinase inhibitor I9"/>
    <property type="match status" value="1"/>
</dbReference>
<evidence type="ECO:0000256" key="1">
    <source>
        <dbReference type="ARBA" id="ARBA00011073"/>
    </source>
</evidence>
<evidence type="ECO:0000256" key="4">
    <source>
        <dbReference type="ARBA" id="ARBA00022825"/>
    </source>
</evidence>
<dbReference type="PRINTS" id="PR00723">
    <property type="entry name" value="SUBTILISIN"/>
</dbReference>
<feature type="region of interest" description="Disordered" evidence="6">
    <location>
        <begin position="149"/>
        <end position="174"/>
    </location>
</feature>
<dbReference type="SUPFAM" id="SSF52743">
    <property type="entry name" value="Subtilisin-like"/>
    <property type="match status" value="1"/>
</dbReference>
<feature type="domain" description="Peptidase S8/S53" evidence="8">
    <location>
        <begin position="208"/>
        <end position="438"/>
    </location>
</feature>
<keyword evidence="7" id="KW-0732">Signal</keyword>
<dbReference type="Pfam" id="PF00082">
    <property type="entry name" value="Peptidase_S8"/>
    <property type="match status" value="1"/>
</dbReference>
<dbReference type="InterPro" id="IPR010259">
    <property type="entry name" value="S8pro/Inhibitor_I9"/>
</dbReference>
<feature type="active site" description="Charge relay system" evidence="5">
    <location>
        <position position="248"/>
    </location>
</feature>
<feature type="active site" description="Charge relay system" evidence="5">
    <location>
        <position position="402"/>
    </location>
</feature>
<dbReference type="PANTHER" id="PTHR43806">
    <property type="entry name" value="PEPTIDASE S8"/>
    <property type="match status" value="1"/>
</dbReference>
<feature type="active site" description="Charge relay system" evidence="5">
    <location>
        <position position="215"/>
    </location>
</feature>
<feature type="domain" description="Inhibitor I9" evidence="9">
    <location>
        <begin position="65"/>
        <end position="145"/>
    </location>
</feature>
<protein>
    <submittedName>
        <fullName evidence="10">S8 family peptidase</fullName>
    </submittedName>
</protein>
<dbReference type="InterPro" id="IPR050131">
    <property type="entry name" value="Peptidase_S8_subtilisin-like"/>
</dbReference>
<dbReference type="InterPro" id="IPR037045">
    <property type="entry name" value="S8pro/Inhibitor_I9_sf"/>
</dbReference>
<comment type="similarity">
    <text evidence="1 5">Belongs to the peptidase S8 family.</text>
</comment>